<keyword evidence="2" id="KW-0560">Oxidoreductase</keyword>
<reference evidence="5 6" key="1">
    <citation type="submission" date="2019-05" db="EMBL/GenBank/DDBJ databases">
        <title>Draft genome sequence of Nonomuraea turkmeniaca DSM 43926.</title>
        <authorList>
            <person name="Saricaoglu S."/>
            <person name="Isik K."/>
        </authorList>
    </citation>
    <scope>NUCLEOTIDE SEQUENCE [LARGE SCALE GENOMIC DNA]</scope>
    <source>
        <strain evidence="5 6">DSM 43926</strain>
    </source>
</reference>
<sequence length="152" mass="16604">MQVGEAIPNAPFSAFDSLETSSSDADEHPVIEYCGSAPNLLDTHQGVPIVSEGLLEEITEDLSDDDLGLLLLIRHFERKLLDLFGQGLVQGTTHTCLGQEYVPVALAPLLSERDFVFSNHRGHGHYLARLRDPYGRTFSHNMASTSRPSSAG</sequence>
<dbReference type="Pfam" id="PF00676">
    <property type="entry name" value="E1_dh"/>
    <property type="match status" value="1"/>
</dbReference>
<evidence type="ECO:0000256" key="2">
    <source>
        <dbReference type="ARBA" id="ARBA00023002"/>
    </source>
</evidence>
<evidence type="ECO:0000313" key="5">
    <source>
        <dbReference type="EMBL" id="TMR12916.1"/>
    </source>
</evidence>
<dbReference type="AlphaFoldDB" id="A0A5S4F8P8"/>
<dbReference type="GO" id="GO:0016624">
    <property type="term" value="F:oxidoreductase activity, acting on the aldehyde or oxo group of donors, disulfide as acceptor"/>
    <property type="evidence" value="ECO:0007669"/>
    <property type="project" value="InterPro"/>
</dbReference>
<dbReference type="InterPro" id="IPR050642">
    <property type="entry name" value="PDH_E1_Alpha_Subunit"/>
</dbReference>
<dbReference type="InterPro" id="IPR001017">
    <property type="entry name" value="DH_E1"/>
</dbReference>
<gene>
    <name evidence="5" type="ORF">ETD86_31755</name>
</gene>
<comment type="cofactor">
    <cofactor evidence="1">
        <name>thiamine diphosphate</name>
        <dbReference type="ChEBI" id="CHEBI:58937"/>
    </cofactor>
</comment>
<keyword evidence="3" id="KW-0786">Thiamine pyrophosphate</keyword>
<dbReference type="GO" id="GO:0006086">
    <property type="term" value="P:pyruvate decarboxylation to acetyl-CoA"/>
    <property type="evidence" value="ECO:0007669"/>
    <property type="project" value="TreeGrafter"/>
</dbReference>
<proteinExistence type="predicted"/>
<dbReference type="PANTHER" id="PTHR11516">
    <property type="entry name" value="PYRUVATE DEHYDROGENASE E1 COMPONENT, ALPHA SUBUNIT BACTERIAL AND ORGANELLAR"/>
    <property type="match status" value="1"/>
</dbReference>
<feature type="domain" description="Dehydrogenase E1 component" evidence="4">
    <location>
        <begin position="72"/>
        <end position="130"/>
    </location>
</feature>
<protein>
    <recommendedName>
        <fullName evidence="4">Dehydrogenase E1 component domain-containing protein</fullName>
    </recommendedName>
</protein>
<dbReference type="InterPro" id="IPR029061">
    <property type="entry name" value="THDP-binding"/>
</dbReference>
<evidence type="ECO:0000259" key="4">
    <source>
        <dbReference type="Pfam" id="PF00676"/>
    </source>
</evidence>
<dbReference type="Gene3D" id="3.40.50.970">
    <property type="match status" value="1"/>
</dbReference>
<evidence type="ECO:0000313" key="6">
    <source>
        <dbReference type="Proteomes" id="UP000309128"/>
    </source>
</evidence>
<dbReference type="GO" id="GO:0000287">
    <property type="term" value="F:magnesium ion binding"/>
    <property type="evidence" value="ECO:0007669"/>
    <property type="project" value="UniProtKB-ARBA"/>
</dbReference>
<feature type="non-terminal residue" evidence="5">
    <location>
        <position position="152"/>
    </location>
</feature>
<dbReference type="EMBL" id="VCKY01000128">
    <property type="protein sequence ID" value="TMR12916.1"/>
    <property type="molecule type" value="Genomic_DNA"/>
</dbReference>
<dbReference type="PANTHER" id="PTHR11516:SF2">
    <property type="entry name" value="PYRUVATE DEHYDROGENASE ALPHA SUBUNIT"/>
    <property type="match status" value="1"/>
</dbReference>
<keyword evidence="6" id="KW-1185">Reference proteome</keyword>
<organism evidence="5 6">
    <name type="scientific">Nonomuraea turkmeniaca</name>
    <dbReference type="NCBI Taxonomy" id="103838"/>
    <lineage>
        <taxon>Bacteria</taxon>
        <taxon>Bacillati</taxon>
        <taxon>Actinomycetota</taxon>
        <taxon>Actinomycetes</taxon>
        <taxon>Streptosporangiales</taxon>
        <taxon>Streptosporangiaceae</taxon>
        <taxon>Nonomuraea</taxon>
    </lineage>
</organism>
<dbReference type="Proteomes" id="UP000309128">
    <property type="component" value="Unassembled WGS sequence"/>
</dbReference>
<accession>A0A5S4F8P8</accession>
<evidence type="ECO:0000256" key="1">
    <source>
        <dbReference type="ARBA" id="ARBA00001964"/>
    </source>
</evidence>
<name>A0A5S4F8P8_9ACTN</name>
<comment type="caution">
    <text evidence="5">The sequence shown here is derived from an EMBL/GenBank/DDBJ whole genome shotgun (WGS) entry which is preliminary data.</text>
</comment>
<dbReference type="SUPFAM" id="SSF52518">
    <property type="entry name" value="Thiamin diphosphate-binding fold (THDP-binding)"/>
    <property type="match status" value="1"/>
</dbReference>
<evidence type="ECO:0000256" key="3">
    <source>
        <dbReference type="ARBA" id="ARBA00023052"/>
    </source>
</evidence>